<feature type="transmembrane region" description="Helical" evidence="1">
    <location>
        <begin position="26"/>
        <end position="50"/>
    </location>
</feature>
<proteinExistence type="predicted"/>
<gene>
    <name evidence="2" type="ORF">DCF19_11850</name>
</gene>
<protein>
    <submittedName>
        <fullName evidence="2">Uncharacterized protein</fullName>
    </submittedName>
</protein>
<sequence>MFNKLANIYSSSPKPYKEKRNGIHSILYWFNVISVGFLVIWVVIGNIVAYQLEQPILLARSELVHQFQKNETNDSSLRRKAIKEKFSAIANMSDVIRNDLSKYVDESAIAPSATLQKYLASQSENLAALRAYVLQSDIPIQDSLDLDMLLNMGTFDSLPSFLVEATWQRILIADAINNYRLGNTQASFDSLEVAWRLNQATRSQPILISQLVAIICDRIQLQGIQKIDRVPTVWQKRLISFAKSKSLFIATLKLEIFSRYGLIRNFPLRKGGSALEEKSASLFSRLLQPFVQPYFTLSAVDVWQVAMRELELRFNQDPCIPVSYEDTPQISSWNILGILASSPSYQIYKLTRRQIDMELTQKILRLREVSSQTGKFPQTLTGIDSSVVCKNLRYVYQPTPNGDAMIISLSKQNRPEWLVERIGDIPLSYSTKLQKL</sequence>
<evidence type="ECO:0000256" key="1">
    <source>
        <dbReference type="SAM" id="Phobius"/>
    </source>
</evidence>
<reference evidence="2 3" key="1">
    <citation type="submission" date="2018-04" db="EMBL/GenBank/DDBJ databases">
        <authorList>
            <person name="Go L.Y."/>
            <person name="Mitchell J.A."/>
        </authorList>
    </citation>
    <scope>NUCLEOTIDE SEQUENCE [LARGE SCALE GENOMIC DNA]</scope>
    <source>
        <strain evidence="2">ULC066bin1</strain>
    </source>
</reference>
<dbReference type="EMBL" id="QBML01000014">
    <property type="protein sequence ID" value="PZO40582.1"/>
    <property type="molecule type" value="Genomic_DNA"/>
</dbReference>
<accession>A0A2W4W824</accession>
<dbReference type="AlphaFoldDB" id="A0A2W4W824"/>
<evidence type="ECO:0000313" key="3">
    <source>
        <dbReference type="Proteomes" id="UP000249467"/>
    </source>
</evidence>
<comment type="caution">
    <text evidence="2">The sequence shown here is derived from an EMBL/GenBank/DDBJ whole genome shotgun (WGS) entry which is preliminary data.</text>
</comment>
<keyword evidence="1" id="KW-1133">Transmembrane helix</keyword>
<evidence type="ECO:0000313" key="2">
    <source>
        <dbReference type="EMBL" id="PZO40582.1"/>
    </source>
</evidence>
<organism evidence="2 3">
    <name type="scientific">Pseudanabaena frigida</name>
    <dbReference type="NCBI Taxonomy" id="945775"/>
    <lineage>
        <taxon>Bacteria</taxon>
        <taxon>Bacillati</taxon>
        <taxon>Cyanobacteriota</taxon>
        <taxon>Cyanophyceae</taxon>
        <taxon>Pseudanabaenales</taxon>
        <taxon>Pseudanabaenaceae</taxon>
        <taxon>Pseudanabaena</taxon>
    </lineage>
</organism>
<reference evidence="2 3" key="2">
    <citation type="submission" date="2018-06" db="EMBL/GenBank/DDBJ databases">
        <title>Metagenomic assembly of (sub)arctic Cyanobacteria and their associated microbiome from non-axenic cultures.</title>
        <authorList>
            <person name="Baurain D."/>
        </authorList>
    </citation>
    <scope>NUCLEOTIDE SEQUENCE [LARGE SCALE GENOMIC DNA]</scope>
    <source>
        <strain evidence="2">ULC066bin1</strain>
    </source>
</reference>
<name>A0A2W4W824_9CYAN</name>
<dbReference type="Proteomes" id="UP000249467">
    <property type="component" value="Unassembled WGS sequence"/>
</dbReference>
<keyword evidence="1" id="KW-0472">Membrane</keyword>
<keyword evidence="1" id="KW-0812">Transmembrane</keyword>